<proteinExistence type="predicted"/>
<dbReference type="Pfam" id="PF10342">
    <property type="entry name" value="Kre9_KNH"/>
    <property type="match status" value="1"/>
</dbReference>
<organism evidence="4 5">
    <name type="scientific">Phanerochaete sordida</name>
    <dbReference type="NCBI Taxonomy" id="48140"/>
    <lineage>
        <taxon>Eukaryota</taxon>
        <taxon>Fungi</taxon>
        <taxon>Dikarya</taxon>
        <taxon>Basidiomycota</taxon>
        <taxon>Agaricomycotina</taxon>
        <taxon>Agaricomycetes</taxon>
        <taxon>Polyporales</taxon>
        <taxon>Phanerochaetaceae</taxon>
        <taxon>Phanerochaete</taxon>
    </lineage>
</organism>
<feature type="chain" id="PRO_5040354108" description="Yeast cell wall synthesis Kre9/Knh1-like N-terminal domain-containing protein" evidence="2">
    <location>
        <begin position="21"/>
        <end position="172"/>
    </location>
</feature>
<dbReference type="OrthoDB" id="2339190at2759"/>
<accession>A0A9P3GC08</accession>
<protein>
    <recommendedName>
        <fullName evidence="3">Yeast cell wall synthesis Kre9/Knh1-like N-terminal domain-containing protein</fullName>
    </recommendedName>
</protein>
<feature type="signal peptide" evidence="2">
    <location>
        <begin position="1"/>
        <end position="20"/>
    </location>
</feature>
<keyword evidence="1 2" id="KW-0732">Signal</keyword>
<evidence type="ECO:0000313" key="5">
    <source>
        <dbReference type="Proteomes" id="UP000703269"/>
    </source>
</evidence>
<evidence type="ECO:0000256" key="1">
    <source>
        <dbReference type="ARBA" id="ARBA00022729"/>
    </source>
</evidence>
<reference evidence="4 5" key="1">
    <citation type="submission" date="2021-08" db="EMBL/GenBank/DDBJ databases">
        <title>Draft Genome Sequence of Phanerochaete sordida strain YK-624.</title>
        <authorList>
            <person name="Mori T."/>
            <person name="Dohra H."/>
            <person name="Suzuki T."/>
            <person name="Kawagishi H."/>
            <person name="Hirai H."/>
        </authorList>
    </citation>
    <scope>NUCLEOTIDE SEQUENCE [LARGE SCALE GENOMIC DNA]</scope>
    <source>
        <strain evidence="4 5">YK-624</strain>
    </source>
</reference>
<name>A0A9P3GC08_9APHY</name>
<evidence type="ECO:0000256" key="2">
    <source>
        <dbReference type="SAM" id="SignalP"/>
    </source>
</evidence>
<evidence type="ECO:0000259" key="3">
    <source>
        <dbReference type="Pfam" id="PF10342"/>
    </source>
</evidence>
<evidence type="ECO:0000313" key="4">
    <source>
        <dbReference type="EMBL" id="GJE91589.1"/>
    </source>
</evidence>
<keyword evidence="5" id="KW-1185">Reference proteome</keyword>
<sequence length="172" mass="18085">MAHLRVFGVLALAAINGSRALYTGDSGSRVSLGPATVSGRDISGDYGDNSHFLVARHSDSSDSGILFPRDVWSPKITSPTGKTVWIAGTNVTVTWDTSNQPADITNPVGKVLLGHVEDGTDEHLDVDHPLADGFDIRAGKVQVTVPNVSPGSDYIIVVMGDSGNKSPTFTIN</sequence>
<dbReference type="Proteomes" id="UP000703269">
    <property type="component" value="Unassembled WGS sequence"/>
</dbReference>
<comment type="caution">
    <text evidence="4">The sequence shown here is derived from an EMBL/GenBank/DDBJ whole genome shotgun (WGS) entry which is preliminary data.</text>
</comment>
<feature type="domain" description="Yeast cell wall synthesis Kre9/Knh1-like N-terminal" evidence="3">
    <location>
        <begin position="78"/>
        <end position="171"/>
    </location>
</feature>
<gene>
    <name evidence="4" type="ORF">PsYK624_077390</name>
</gene>
<dbReference type="InterPro" id="IPR018466">
    <property type="entry name" value="Kre9/Knh1-like_N"/>
</dbReference>
<dbReference type="EMBL" id="BPQB01000022">
    <property type="protein sequence ID" value="GJE91589.1"/>
    <property type="molecule type" value="Genomic_DNA"/>
</dbReference>
<dbReference type="AlphaFoldDB" id="A0A9P3GC08"/>